<evidence type="ECO:0000313" key="3">
    <source>
        <dbReference type="Proteomes" id="UP001519460"/>
    </source>
</evidence>
<comment type="caution">
    <text evidence="2">The sequence shown here is derived from an EMBL/GenBank/DDBJ whole genome shotgun (WGS) entry which is preliminary data.</text>
</comment>
<evidence type="ECO:0000256" key="1">
    <source>
        <dbReference type="SAM" id="MobiDB-lite"/>
    </source>
</evidence>
<feature type="compositionally biased region" description="Basic and acidic residues" evidence="1">
    <location>
        <begin position="56"/>
        <end position="78"/>
    </location>
</feature>
<organism evidence="2 3">
    <name type="scientific">Batillaria attramentaria</name>
    <dbReference type="NCBI Taxonomy" id="370345"/>
    <lineage>
        <taxon>Eukaryota</taxon>
        <taxon>Metazoa</taxon>
        <taxon>Spiralia</taxon>
        <taxon>Lophotrochozoa</taxon>
        <taxon>Mollusca</taxon>
        <taxon>Gastropoda</taxon>
        <taxon>Caenogastropoda</taxon>
        <taxon>Sorbeoconcha</taxon>
        <taxon>Cerithioidea</taxon>
        <taxon>Batillariidae</taxon>
        <taxon>Batillaria</taxon>
    </lineage>
</organism>
<feature type="region of interest" description="Disordered" evidence="1">
    <location>
        <begin position="1"/>
        <end position="20"/>
    </location>
</feature>
<feature type="region of interest" description="Disordered" evidence="1">
    <location>
        <begin position="51"/>
        <end position="82"/>
    </location>
</feature>
<name>A0ABD0LKA1_9CAEN</name>
<reference evidence="2 3" key="1">
    <citation type="journal article" date="2023" name="Sci. Data">
        <title>Genome assembly of the Korean intertidal mud-creeper Batillaria attramentaria.</title>
        <authorList>
            <person name="Patra A.K."/>
            <person name="Ho P.T."/>
            <person name="Jun S."/>
            <person name="Lee S.J."/>
            <person name="Kim Y."/>
            <person name="Won Y.J."/>
        </authorList>
    </citation>
    <scope>NUCLEOTIDE SEQUENCE [LARGE SCALE GENOMIC DNA]</scope>
    <source>
        <strain evidence="2">Wonlab-2016</strain>
    </source>
</reference>
<sequence length="109" mass="11799">MQSASYDAAHLPPSAQRNPLSVDLIKRVGNGELHSSLCCISSSRLMALVKSSSAADGERRDDNRRPGADDPGRSLSRDDESDGVSLLIARVSTRREGHLYVAAYTRVCQ</sequence>
<dbReference type="EMBL" id="JACVVK020000040">
    <property type="protein sequence ID" value="KAK7499946.1"/>
    <property type="molecule type" value="Genomic_DNA"/>
</dbReference>
<proteinExistence type="predicted"/>
<dbReference type="Proteomes" id="UP001519460">
    <property type="component" value="Unassembled WGS sequence"/>
</dbReference>
<evidence type="ECO:0000313" key="2">
    <source>
        <dbReference type="EMBL" id="KAK7499946.1"/>
    </source>
</evidence>
<accession>A0ABD0LKA1</accession>
<protein>
    <submittedName>
        <fullName evidence="2">Uncharacterized protein</fullName>
    </submittedName>
</protein>
<dbReference type="AlphaFoldDB" id="A0ABD0LKA1"/>
<gene>
    <name evidence="2" type="ORF">BaRGS_00008794</name>
</gene>
<keyword evidence="3" id="KW-1185">Reference proteome</keyword>